<evidence type="ECO:0000313" key="2">
    <source>
        <dbReference type="EMBL" id="XBL13790.1"/>
    </source>
</evidence>
<evidence type="ECO:0000313" key="3">
    <source>
        <dbReference type="Proteomes" id="UP001224325"/>
    </source>
</evidence>
<feature type="chain" id="PRO_5043470378" description="SnoaL-like domain-containing protein" evidence="1">
    <location>
        <begin position="24"/>
        <end position="263"/>
    </location>
</feature>
<accession>A0AAU7EEL7</accession>
<protein>
    <recommendedName>
        <fullName evidence="4">SnoaL-like domain-containing protein</fullName>
    </recommendedName>
</protein>
<feature type="signal peptide" evidence="1">
    <location>
        <begin position="1"/>
        <end position="23"/>
    </location>
</feature>
<name>A0AAU7EEL7_9FLAO</name>
<gene>
    <name evidence="2" type="ORF">QLS71_015880</name>
</gene>
<dbReference type="EMBL" id="CP155618">
    <property type="protein sequence ID" value="XBL13790.1"/>
    <property type="molecule type" value="Genomic_DNA"/>
</dbReference>
<dbReference type="Proteomes" id="UP001224325">
    <property type="component" value="Chromosome"/>
</dbReference>
<dbReference type="AlphaFoldDB" id="A0AAU7EEL7"/>
<keyword evidence="3" id="KW-1185">Reference proteome</keyword>
<keyword evidence="1" id="KW-0732">Signal</keyword>
<reference evidence="2" key="1">
    <citation type="submission" date="2024-04" db="EMBL/GenBank/DDBJ databases">
        <title>Mariniflexile litorale, isolated from the shallow sediments of the Sea of Japan.</title>
        <authorList>
            <person name="Romanenko L."/>
            <person name="Isaeva M."/>
        </authorList>
    </citation>
    <scope>NUCLEOTIDE SEQUENCE [LARGE SCALE GENOMIC DNA]</scope>
    <source>
        <strain evidence="2">KMM 9835</strain>
    </source>
</reference>
<dbReference type="RefSeq" id="WP_308992813.1">
    <property type="nucleotide sequence ID" value="NZ_CP155618.1"/>
</dbReference>
<organism evidence="2 3">
    <name type="scientific">Mariniflexile litorale</name>
    <dbReference type="NCBI Taxonomy" id="3045158"/>
    <lineage>
        <taxon>Bacteria</taxon>
        <taxon>Pseudomonadati</taxon>
        <taxon>Bacteroidota</taxon>
        <taxon>Flavobacteriia</taxon>
        <taxon>Flavobacteriales</taxon>
        <taxon>Flavobacteriaceae</taxon>
        <taxon>Mariniflexile</taxon>
    </lineage>
</organism>
<sequence length="263" mass="29383">MKKPTILKLVMAVTLLSFFTGFAQEKQVSTLLKSYIQASNQLGVTKDVNNILSLFDSSYKNNIAYVGLTGVVNKSTVDFDQFSNQLSENLKNHNYNFTMSVGEIIYESQKKRAGTISALINFESKIEGKIAEKGTILMNLVTALVKDEWKIILNNTVRVSEASEIGNCVCYLFSKGESFFNAETYYPAGVEYNKEYKSFRVSIKEGKRTIINKSKDDKAFDWTENGDVLDNGVIIGNAETSDKAVQIVLSHVYGETCTKINFS</sequence>
<dbReference type="KEGG" id="mlil:QLS71_015880"/>
<proteinExistence type="predicted"/>
<evidence type="ECO:0008006" key="4">
    <source>
        <dbReference type="Google" id="ProtNLM"/>
    </source>
</evidence>
<evidence type="ECO:0000256" key="1">
    <source>
        <dbReference type="SAM" id="SignalP"/>
    </source>
</evidence>